<organism evidence="6 7">
    <name type="scientific">Parahaliea mediterranea</name>
    <dbReference type="NCBI Taxonomy" id="651086"/>
    <lineage>
        <taxon>Bacteria</taxon>
        <taxon>Pseudomonadati</taxon>
        <taxon>Pseudomonadota</taxon>
        <taxon>Gammaproteobacteria</taxon>
        <taxon>Cellvibrionales</taxon>
        <taxon>Halieaceae</taxon>
        <taxon>Parahaliea</taxon>
    </lineage>
</organism>
<dbReference type="InterPro" id="IPR011059">
    <property type="entry name" value="Metal-dep_hydrolase_composite"/>
</dbReference>
<dbReference type="GO" id="GO:0006046">
    <property type="term" value="P:N-acetylglucosamine catabolic process"/>
    <property type="evidence" value="ECO:0007669"/>
    <property type="project" value="TreeGrafter"/>
</dbReference>
<dbReference type="RefSeq" id="WP_206561649.1">
    <property type="nucleotide sequence ID" value="NZ_JAFKCZ010000012.1"/>
</dbReference>
<keyword evidence="4" id="KW-0732">Signal</keyword>
<dbReference type="Gene3D" id="3.20.20.140">
    <property type="entry name" value="Metal-dependent hydrolases"/>
    <property type="match status" value="3"/>
</dbReference>
<sequence>MTSDRSRRPAGLRRRLAAAALCLFPLAVPAQQAQVYDVLINNGVIYDGSGAPGVAGDIAVSGDRIVAIGDLDGARAEVVIDAGGRAVAPGFINMLSWGADALIEDGRGLSDIAQGVTLEVFGEGWSMGPLNEPMKAMSKARQTNIRYDIEWNTLGEFLDYLQNRGVSPNIASFVGAATIRVKHLGADNRAPNSEELAAMRADVAQAMEEGAMGVGSALIYPPGSFASTEELIALTDVAGDYGGYYMAHMRSEGDRLLEGVDEMLEIARATGAAVEIYHLKAAGRDNWPKMDRAIATIEAAREAGVDIRANMYTYVAGSTGLSAAMPPWVQEGGVAAWMQRLRDPALRARLLREIENPGENWENVYVASGGADNVMLVGFRKPELRKYLGKTLAEVAELRGQTPAEAIIDLVVEDNSRVEAVYFMMSEDNLRKQIALDWVSFQSDAPVLAPEGVFLEQSVHPRAYGTFARLLGKYVREEQVISLPEALRRLTSLPASNLKIRDRGLLREGYFADIVVFDPDTIQDHATYTEPQQLATGVDHVLVNGVPVLRDGEHTGAKPGRVVRGPGYKRPN</sequence>
<accession>A0A939DHA2</accession>
<evidence type="ECO:0000256" key="1">
    <source>
        <dbReference type="ARBA" id="ARBA00010716"/>
    </source>
</evidence>
<comment type="similarity">
    <text evidence="1">Belongs to the metallo-dependent hydrolases superfamily. NagA family.</text>
</comment>
<reference evidence="6" key="1">
    <citation type="submission" date="2021-02" db="EMBL/GenBank/DDBJ databases">
        <title>PHA producing bacteria isolated from coastal sediment in Guangdong, Shenzhen.</title>
        <authorList>
            <person name="Zheng W."/>
            <person name="Yu S."/>
            <person name="Huang Y."/>
        </authorList>
    </citation>
    <scope>NUCLEOTIDE SEQUENCE</scope>
    <source>
        <strain evidence="6">TN14-10</strain>
    </source>
</reference>
<proteinExistence type="inferred from homology"/>
<evidence type="ECO:0000313" key="6">
    <source>
        <dbReference type="EMBL" id="MBN7798115.1"/>
    </source>
</evidence>
<feature type="chain" id="PRO_5037051285" evidence="4">
    <location>
        <begin position="34"/>
        <end position="572"/>
    </location>
</feature>
<dbReference type="SUPFAM" id="SSF51556">
    <property type="entry name" value="Metallo-dependent hydrolases"/>
    <property type="match status" value="1"/>
</dbReference>
<dbReference type="GO" id="GO:0008448">
    <property type="term" value="F:N-acetylglucosamine-6-phosphate deacetylase activity"/>
    <property type="evidence" value="ECO:0007669"/>
    <property type="project" value="TreeGrafter"/>
</dbReference>
<evidence type="ECO:0000256" key="2">
    <source>
        <dbReference type="ARBA" id="ARBA00022801"/>
    </source>
</evidence>
<keyword evidence="2" id="KW-0378">Hydrolase</keyword>
<dbReference type="Proteomes" id="UP000664303">
    <property type="component" value="Unassembled WGS sequence"/>
</dbReference>
<feature type="signal peptide" evidence="4">
    <location>
        <begin position="1"/>
        <end position="33"/>
    </location>
</feature>
<dbReference type="CDD" id="cd01297">
    <property type="entry name" value="D-aminoacylase"/>
    <property type="match status" value="1"/>
</dbReference>
<dbReference type="PANTHER" id="PTHR11113:SF14">
    <property type="entry name" value="N-ACETYLGLUCOSAMINE-6-PHOSPHATE DEACETYLASE"/>
    <property type="match status" value="1"/>
</dbReference>
<feature type="region of interest" description="Disordered" evidence="3">
    <location>
        <begin position="550"/>
        <end position="572"/>
    </location>
</feature>
<evidence type="ECO:0000256" key="3">
    <source>
        <dbReference type="SAM" id="MobiDB-lite"/>
    </source>
</evidence>
<feature type="domain" description="Amidohydrolase 3" evidence="5">
    <location>
        <begin position="328"/>
        <end position="548"/>
    </location>
</feature>
<dbReference type="EMBL" id="JAFKCZ010000012">
    <property type="protein sequence ID" value="MBN7798115.1"/>
    <property type="molecule type" value="Genomic_DNA"/>
</dbReference>
<dbReference type="AlphaFoldDB" id="A0A939DHA2"/>
<gene>
    <name evidence="6" type="ORF">JYP50_16010</name>
</gene>
<dbReference type="InterPro" id="IPR013108">
    <property type="entry name" value="Amidohydro_3"/>
</dbReference>
<dbReference type="InterPro" id="IPR032466">
    <property type="entry name" value="Metal_Hydrolase"/>
</dbReference>
<dbReference type="PANTHER" id="PTHR11113">
    <property type="entry name" value="N-ACETYLGLUCOSAMINE-6-PHOSPHATE DEACETYLASE"/>
    <property type="match status" value="1"/>
</dbReference>
<dbReference type="Pfam" id="PF07969">
    <property type="entry name" value="Amidohydro_3"/>
    <property type="match status" value="1"/>
</dbReference>
<evidence type="ECO:0000256" key="4">
    <source>
        <dbReference type="SAM" id="SignalP"/>
    </source>
</evidence>
<name>A0A939DHA2_9GAMM</name>
<evidence type="ECO:0000259" key="5">
    <source>
        <dbReference type="Pfam" id="PF07969"/>
    </source>
</evidence>
<keyword evidence="7" id="KW-1185">Reference proteome</keyword>
<dbReference type="SUPFAM" id="SSF51338">
    <property type="entry name" value="Composite domain of metallo-dependent hydrolases"/>
    <property type="match status" value="1"/>
</dbReference>
<evidence type="ECO:0000313" key="7">
    <source>
        <dbReference type="Proteomes" id="UP000664303"/>
    </source>
</evidence>
<protein>
    <submittedName>
        <fullName evidence="6">D-aminoacylase</fullName>
    </submittedName>
</protein>
<comment type="caution">
    <text evidence="6">The sequence shown here is derived from an EMBL/GenBank/DDBJ whole genome shotgun (WGS) entry which is preliminary data.</text>
</comment>